<proteinExistence type="predicted"/>
<sequence>MQIPGRLYSNLFTTPPSEADVHVESKIWNELIRYLPPVYTLPDDEVLAPIVSQIPSAD</sequence>
<reference evidence="1 2" key="1">
    <citation type="submission" date="2017-04" db="EMBL/GenBank/DDBJ databases">
        <authorList>
            <person name="Afonso C.L."/>
            <person name="Miller P.J."/>
            <person name="Scott M.A."/>
            <person name="Spackman E."/>
            <person name="Goraichik I."/>
            <person name="Dimitrov K.M."/>
            <person name="Suarez D.L."/>
            <person name="Swayne D.E."/>
        </authorList>
    </citation>
    <scope>NUCLEOTIDE SEQUENCE [LARGE SCALE GENOMIC DNA]</scope>
    <source>
        <strain evidence="1 2">11</strain>
    </source>
</reference>
<organism evidence="1 2">
    <name type="scientific">Paenibacillus aquistagni</name>
    <dbReference type="NCBI Taxonomy" id="1852522"/>
    <lineage>
        <taxon>Bacteria</taxon>
        <taxon>Bacillati</taxon>
        <taxon>Bacillota</taxon>
        <taxon>Bacilli</taxon>
        <taxon>Bacillales</taxon>
        <taxon>Paenibacillaceae</taxon>
        <taxon>Paenibacillus</taxon>
    </lineage>
</organism>
<keyword evidence="2" id="KW-1185">Reference proteome</keyword>
<dbReference type="AlphaFoldDB" id="A0A1X7LU24"/>
<accession>A0A1X7LU24</accession>
<protein>
    <submittedName>
        <fullName evidence="1">Uncharacterized protein</fullName>
    </submittedName>
</protein>
<gene>
    <name evidence="1" type="ORF">SAMN06295960_4192</name>
</gene>
<name>A0A1X7LU24_9BACL</name>
<dbReference type="STRING" id="1852522.SAMN06295960_4192"/>
<dbReference type="EMBL" id="FXAZ01000007">
    <property type="protein sequence ID" value="SMG56649.1"/>
    <property type="molecule type" value="Genomic_DNA"/>
</dbReference>
<dbReference type="RefSeq" id="WP_176228994.1">
    <property type="nucleotide sequence ID" value="NZ_FXAZ01000007.1"/>
</dbReference>
<dbReference type="Proteomes" id="UP000193834">
    <property type="component" value="Unassembled WGS sequence"/>
</dbReference>
<evidence type="ECO:0000313" key="2">
    <source>
        <dbReference type="Proteomes" id="UP000193834"/>
    </source>
</evidence>
<evidence type="ECO:0000313" key="1">
    <source>
        <dbReference type="EMBL" id="SMG56649.1"/>
    </source>
</evidence>